<evidence type="ECO:0000259" key="3">
    <source>
        <dbReference type="Pfam" id="PF17479"/>
    </source>
</evidence>
<keyword evidence="7" id="KW-1185">Reference proteome</keyword>
<evidence type="ECO:0000313" key="6">
    <source>
        <dbReference type="Proteomes" id="UP000260773"/>
    </source>
</evidence>
<feature type="signal peptide" evidence="1">
    <location>
        <begin position="1"/>
        <end position="23"/>
    </location>
</feature>
<dbReference type="Proteomes" id="UP000261231">
    <property type="component" value="Unassembled WGS sequence"/>
</dbReference>
<dbReference type="PROSITE" id="PS51257">
    <property type="entry name" value="PROKAR_LIPOPROTEIN"/>
    <property type="match status" value="1"/>
</dbReference>
<feature type="chain" id="PRO_5038233527" evidence="1">
    <location>
        <begin position="24"/>
        <end position="363"/>
    </location>
</feature>
<dbReference type="Pfam" id="PF11258">
    <property type="entry name" value="DUF3048"/>
    <property type="match status" value="1"/>
</dbReference>
<reference evidence="6 7" key="1">
    <citation type="submission" date="2018-08" db="EMBL/GenBank/DDBJ databases">
        <title>A genome reference for cultivated species of the human gut microbiota.</title>
        <authorList>
            <person name="Zou Y."/>
            <person name="Xue W."/>
            <person name="Luo G."/>
        </authorList>
    </citation>
    <scope>NUCLEOTIDE SEQUENCE [LARGE SCALE GENOMIC DNA]</scope>
    <source>
        <strain evidence="4 6">AF45-17</strain>
        <strain evidence="5 7">AM28-39</strain>
    </source>
</reference>
<proteinExistence type="predicted"/>
<dbReference type="RefSeq" id="WP_015514098.1">
    <property type="nucleotide sequence ID" value="NZ_JAJCNA010000003.1"/>
</dbReference>
<dbReference type="InterPro" id="IPR035328">
    <property type="entry name" value="DUF3048_C"/>
</dbReference>
<dbReference type="EMBL" id="QVEP01000003">
    <property type="protein sequence ID" value="RGB81900.1"/>
    <property type="molecule type" value="Genomic_DNA"/>
</dbReference>
<feature type="domain" description="DUF3048" evidence="2">
    <location>
        <begin position="69"/>
        <end position="211"/>
    </location>
</feature>
<dbReference type="InterPro" id="IPR021416">
    <property type="entry name" value="DUF3048_N"/>
</dbReference>
<organism evidence="5 7">
    <name type="scientific">Coprococcus catus</name>
    <dbReference type="NCBI Taxonomy" id="116085"/>
    <lineage>
        <taxon>Bacteria</taxon>
        <taxon>Bacillati</taxon>
        <taxon>Bacillota</taxon>
        <taxon>Clostridia</taxon>
        <taxon>Lachnospirales</taxon>
        <taxon>Lachnospiraceae</taxon>
        <taxon>Coprococcus</taxon>
    </lineage>
</organism>
<dbReference type="Gene3D" id="3.50.90.10">
    <property type="entry name" value="YerB-like"/>
    <property type="match status" value="1"/>
</dbReference>
<dbReference type="Proteomes" id="UP000260773">
    <property type="component" value="Unassembled WGS sequence"/>
</dbReference>
<gene>
    <name evidence="4" type="ORF">DW070_01635</name>
    <name evidence="5" type="ORF">DW747_06365</name>
</gene>
<evidence type="ECO:0000313" key="4">
    <source>
        <dbReference type="EMBL" id="RGB81900.1"/>
    </source>
</evidence>
<sequence>MKKKKYGMTVVCMTIGIMMIAVSCGGKKQESTDTEVQTAVVVETQAMNATEAVKETESALPAGEMYSYLTGEPVSETIGKQRPYAIMINNIDVSLPQSGVSQAEMIYEAQVESGITRLMAVFQDVDNIEKIGSIRSARHYYIDFANDNDAIYVHYGQSKYALSRIEDDNIMTIHGLSGYESKVFYRSSDRKAPHNVYTTGKMLAEGLEVTGLTRDYPAGYTPRLQFNHVDTELKDGINAQKVNIPFDSEPYFTYNTEDGLYYRYQYGEAHIDRENDQQLTFKNIIVQYVNEKSISNQDHQDMTLNGSGKGLYITDGKAEEITWKRNDNADKTKYYDASGNEISLNPGKTFFEVVSDSKTVTLE</sequence>
<dbReference type="Pfam" id="PF17479">
    <property type="entry name" value="DUF3048_C"/>
    <property type="match status" value="1"/>
</dbReference>
<dbReference type="SUPFAM" id="SSF159774">
    <property type="entry name" value="YerB-like"/>
    <property type="match status" value="1"/>
</dbReference>
<evidence type="ECO:0000313" key="5">
    <source>
        <dbReference type="EMBL" id="RGC48890.1"/>
    </source>
</evidence>
<dbReference type="InterPro" id="IPR023158">
    <property type="entry name" value="YerB-like_sf"/>
</dbReference>
<evidence type="ECO:0000313" key="7">
    <source>
        <dbReference type="Proteomes" id="UP000261231"/>
    </source>
</evidence>
<keyword evidence="1" id="KW-0732">Signal</keyword>
<protein>
    <submittedName>
        <fullName evidence="5">DUF3048 domain-containing protein</fullName>
    </submittedName>
</protein>
<dbReference type="OrthoDB" id="9779102at2"/>
<accession>A0A3E2XNG7</accession>
<evidence type="ECO:0000259" key="2">
    <source>
        <dbReference type="Pfam" id="PF11258"/>
    </source>
</evidence>
<comment type="caution">
    <text evidence="5">The sequence shown here is derived from an EMBL/GenBank/DDBJ whole genome shotgun (WGS) entry which is preliminary data.</text>
</comment>
<dbReference type="AlphaFoldDB" id="A0A3E2XNG7"/>
<feature type="domain" description="DUF3048" evidence="3">
    <location>
        <begin position="244"/>
        <end position="350"/>
    </location>
</feature>
<dbReference type="EMBL" id="QVFD01000004">
    <property type="protein sequence ID" value="RGC48890.1"/>
    <property type="molecule type" value="Genomic_DNA"/>
</dbReference>
<evidence type="ECO:0000256" key="1">
    <source>
        <dbReference type="SAM" id="SignalP"/>
    </source>
</evidence>
<name>A0A3E2XNG7_9FIRM</name>